<evidence type="ECO:0000313" key="1">
    <source>
        <dbReference type="EMBL" id="CAA7406369.1"/>
    </source>
</evidence>
<protein>
    <submittedName>
        <fullName evidence="1">Uncharacterized protein</fullName>
    </submittedName>
</protein>
<proteinExistence type="predicted"/>
<organism evidence="1 2">
    <name type="scientific">Spirodela intermedia</name>
    <name type="common">Intermediate duckweed</name>
    <dbReference type="NCBI Taxonomy" id="51605"/>
    <lineage>
        <taxon>Eukaryota</taxon>
        <taxon>Viridiplantae</taxon>
        <taxon>Streptophyta</taxon>
        <taxon>Embryophyta</taxon>
        <taxon>Tracheophyta</taxon>
        <taxon>Spermatophyta</taxon>
        <taxon>Magnoliopsida</taxon>
        <taxon>Liliopsida</taxon>
        <taxon>Araceae</taxon>
        <taxon>Lemnoideae</taxon>
        <taxon>Spirodela</taxon>
    </lineage>
</organism>
<gene>
    <name evidence="1" type="ORF">SI8410_12017047</name>
</gene>
<dbReference type="Proteomes" id="UP000663760">
    <property type="component" value="Chromosome 12"/>
</dbReference>
<sequence length="47" mass="5730">MYKCICCPCCCYCRGRLLFYLSHGTRVYNHYCCRHYWCCCRCECCCC</sequence>
<keyword evidence="2" id="KW-1185">Reference proteome</keyword>
<name>A0A7I8L8L2_SPIIN</name>
<accession>A0A7I8L8L2</accession>
<dbReference type="EMBL" id="LR746275">
    <property type="protein sequence ID" value="CAA7406369.1"/>
    <property type="molecule type" value="Genomic_DNA"/>
</dbReference>
<reference evidence="1" key="1">
    <citation type="submission" date="2020-02" db="EMBL/GenBank/DDBJ databases">
        <authorList>
            <person name="Scholz U."/>
            <person name="Mascher M."/>
            <person name="Fiebig A."/>
        </authorList>
    </citation>
    <scope>NUCLEOTIDE SEQUENCE</scope>
</reference>
<dbReference type="AlphaFoldDB" id="A0A7I8L8L2"/>
<evidence type="ECO:0000313" key="2">
    <source>
        <dbReference type="Proteomes" id="UP000663760"/>
    </source>
</evidence>